<dbReference type="KEGG" id="hbi:HBZC1_06730"/>
<protein>
    <recommendedName>
        <fullName evidence="3">DNA repair protein RecN</fullName>
    </recommendedName>
    <alternativeName>
        <fullName evidence="8">Recombination protein N</fullName>
    </alternativeName>
</protein>
<dbReference type="eggNOG" id="COG0497">
    <property type="taxonomic scope" value="Bacteria"/>
</dbReference>
<keyword evidence="7" id="KW-0234">DNA repair</keyword>
<evidence type="ECO:0000313" key="11">
    <source>
        <dbReference type="EMBL" id="CCB79659.1"/>
    </source>
</evidence>
<dbReference type="PANTHER" id="PTHR11059">
    <property type="entry name" value="DNA REPAIR PROTEIN RECN"/>
    <property type="match status" value="1"/>
</dbReference>
<comment type="function">
    <text evidence="1">May be involved in recombinational repair of damaged DNA.</text>
</comment>
<evidence type="ECO:0000256" key="5">
    <source>
        <dbReference type="ARBA" id="ARBA00022763"/>
    </source>
</evidence>
<evidence type="ECO:0000256" key="4">
    <source>
        <dbReference type="ARBA" id="ARBA00022741"/>
    </source>
</evidence>
<evidence type="ECO:0000313" key="12">
    <source>
        <dbReference type="Proteomes" id="UP000008387"/>
    </source>
</evidence>
<feature type="domain" description="Rad50/SbcC-type AAA" evidence="10">
    <location>
        <begin position="10"/>
        <end position="311"/>
    </location>
</feature>
<name>F8KS96_HELBC</name>
<evidence type="ECO:0000256" key="8">
    <source>
        <dbReference type="ARBA" id="ARBA00033408"/>
    </source>
</evidence>
<dbReference type="PANTHER" id="PTHR11059:SF0">
    <property type="entry name" value="DNA REPAIR PROTEIN RECN"/>
    <property type="match status" value="1"/>
</dbReference>
<comment type="similarity">
    <text evidence="2">Belongs to the RecN family.</text>
</comment>
<dbReference type="EMBL" id="FR871757">
    <property type="protein sequence ID" value="CCB79659.1"/>
    <property type="molecule type" value="Genomic_DNA"/>
</dbReference>
<dbReference type="Proteomes" id="UP000008387">
    <property type="component" value="Chromosome"/>
</dbReference>
<dbReference type="HOGENOM" id="CLU_018297_4_0_7"/>
<dbReference type="InterPro" id="IPR038729">
    <property type="entry name" value="Rad50/SbcC_AAA"/>
</dbReference>
<dbReference type="GO" id="GO:0009432">
    <property type="term" value="P:SOS response"/>
    <property type="evidence" value="ECO:0007669"/>
    <property type="project" value="TreeGrafter"/>
</dbReference>
<evidence type="ECO:0000259" key="10">
    <source>
        <dbReference type="Pfam" id="PF13476"/>
    </source>
</evidence>
<keyword evidence="9" id="KW-0175">Coiled coil</keyword>
<keyword evidence="12" id="KW-1185">Reference proteome</keyword>
<keyword evidence="5" id="KW-0227">DNA damage</keyword>
<dbReference type="RefSeq" id="WP_013890126.1">
    <property type="nucleotide sequence ID" value="NC_015674.1"/>
</dbReference>
<evidence type="ECO:0000256" key="9">
    <source>
        <dbReference type="SAM" id="Coils"/>
    </source>
</evidence>
<keyword evidence="6" id="KW-0067">ATP-binding</keyword>
<accession>F8KS96</accession>
<dbReference type="InterPro" id="IPR027417">
    <property type="entry name" value="P-loop_NTPase"/>
</dbReference>
<organism evidence="11 12">
    <name type="scientific">Helicobacter bizzozeronii (strain CIII-1)</name>
    <dbReference type="NCBI Taxonomy" id="1002804"/>
    <lineage>
        <taxon>Bacteria</taxon>
        <taxon>Pseudomonadati</taxon>
        <taxon>Campylobacterota</taxon>
        <taxon>Epsilonproteobacteria</taxon>
        <taxon>Campylobacterales</taxon>
        <taxon>Helicobacteraceae</taxon>
        <taxon>Helicobacter</taxon>
    </lineage>
</organism>
<keyword evidence="4" id="KW-0547">Nucleotide-binding</keyword>
<gene>
    <name evidence="11" type="ordered locus">HBZC1_06730</name>
</gene>
<evidence type="ECO:0000256" key="3">
    <source>
        <dbReference type="ARBA" id="ARBA00021315"/>
    </source>
</evidence>
<dbReference type="GO" id="GO:0016887">
    <property type="term" value="F:ATP hydrolysis activity"/>
    <property type="evidence" value="ECO:0007669"/>
    <property type="project" value="InterPro"/>
</dbReference>
<dbReference type="GO" id="GO:0005524">
    <property type="term" value="F:ATP binding"/>
    <property type="evidence" value="ECO:0007669"/>
    <property type="project" value="UniProtKB-KW"/>
</dbReference>
<feature type="coiled-coil region" evidence="9">
    <location>
        <begin position="297"/>
        <end position="324"/>
    </location>
</feature>
<dbReference type="GO" id="GO:0006302">
    <property type="term" value="P:double-strand break repair"/>
    <property type="evidence" value="ECO:0007669"/>
    <property type="project" value="InterPro"/>
</dbReference>
<dbReference type="STRING" id="1002804.HBZC1_06730"/>
<dbReference type="AlphaFoldDB" id="F8KS96"/>
<dbReference type="GO" id="GO:0006310">
    <property type="term" value="P:DNA recombination"/>
    <property type="evidence" value="ECO:0007669"/>
    <property type="project" value="InterPro"/>
</dbReference>
<dbReference type="PIRSF" id="PIRSF003128">
    <property type="entry name" value="RecN"/>
    <property type="match status" value="1"/>
</dbReference>
<proteinExistence type="inferred from homology"/>
<evidence type="ECO:0000256" key="6">
    <source>
        <dbReference type="ARBA" id="ARBA00022840"/>
    </source>
</evidence>
<sequence length="498" mass="55792">MIESVEIKKGLVFAHARLEFSPHLNVISGASGSGKSVLIDCVLASLGLQEVRAQSITTLYKDNNHTHHLQAFKDKKTKRTLDHKPTTKKALHDRFAPLVLHISSHKHAQELTPSFLLELLDSYIDPQLTHTFQKTHQAYTQARQELAKQQQEATHLDMLKEMARFELAQLQSVDLQEGSYTHLLELKKAYSSKEKMASQIKAGLEALEHSFEITKALQHTPTPTEPLEALLEEAKQTLSDRLCQLEELEEMDIQDLLDKTNKLGAILKKYGSEAQARARKEALSADYERYCAHTHNLEKLQQQAQDLEQECLKLALEIKQERLKYLPSMQENLESYTQQLLLKKPALSLQATPLSAKGLESLEITLGNTPLAHVSAGEFNRLRLALLALKASLKKQVLDCPAQTIIVDELDTNLSGRESASVALILKELSAIYQIIAISHAPHLPAIANKHFLVHQEGSLTAVKPLNKDEQALEIARMVDANLGKEALAYAKRMLEPK</sequence>
<dbReference type="Gene3D" id="3.40.50.300">
    <property type="entry name" value="P-loop containing nucleotide triphosphate hydrolases"/>
    <property type="match status" value="2"/>
</dbReference>
<dbReference type="Pfam" id="PF13476">
    <property type="entry name" value="AAA_23"/>
    <property type="match status" value="1"/>
</dbReference>
<evidence type="ECO:0000256" key="2">
    <source>
        <dbReference type="ARBA" id="ARBA00009441"/>
    </source>
</evidence>
<reference evidence="11 12" key="1">
    <citation type="journal article" date="2011" name="J. Bacteriol.">
        <title>Genome sequence of Helicobacter bizzozeronii strain CIII-1, an isolate from human gastric mucosa.</title>
        <authorList>
            <person name="Schott T."/>
            <person name="Rossi M."/>
            <person name="Hanninen M.L."/>
        </authorList>
    </citation>
    <scope>NUCLEOTIDE SEQUENCE [LARGE SCALE GENOMIC DNA]</scope>
    <source>
        <strain evidence="11 12">CIII-1</strain>
    </source>
</reference>
<dbReference type="InterPro" id="IPR004604">
    <property type="entry name" value="DNA_recomb/repair_RecN"/>
</dbReference>
<dbReference type="GO" id="GO:0043590">
    <property type="term" value="C:bacterial nucleoid"/>
    <property type="evidence" value="ECO:0007669"/>
    <property type="project" value="TreeGrafter"/>
</dbReference>
<evidence type="ECO:0000256" key="7">
    <source>
        <dbReference type="ARBA" id="ARBA00023204"/>
    </source>
</evidence>
<dbReference type="SUPFAM" id="SSF52540">
    <property type="entry name" value="P-loop containing nucleoside triphosphate hydrolases"/>
    <property type="match status" value="1"/>
</dbReference>
<evidence type="ECO:0000256" key="1">
    <source>
        <dbReference type="ARBA" id="ARBA00003618"/>
    </source>
</evidence>